<dbReference type="Pfam" id="PF12826">
    <property type="entry name" value="HHH_2"/>
    <property type="match status" value="1"/>
</dbReference>
<keyword evidence="11 14" id="KW-0464">Manganese</keyword>
<dbReference type="InterPro" id="IPR001357">
    <property type="entry name" value="BRCT_dom"/>
</dbReference>
<feature type="binding site" evidence="14">
    <location>
        <position position="409"/>
    </location>
    <ligand>
        <name>Zn(2+)</name>
        <dbReference type="ChEBI" id="CHEBI:29105"/>
    </ligand>
</feature>
<keyword evidence="3 14" id="KW-0436">Ligase</keyword>
<comment type="caution">
    <text evidence="16">The sequence shown here is derived from an EMBL/GenBank/DDBJ whole genome shotgun (WGS) entry which is preliminary data.</text>
</comment>
<dbReference type="InterPro" id="IPR012340">
    <property type="entry name" value="NA-bd_OB-fold"/>
</dbReference>
<dbReference type="FunFam" id="1.10.150.20:FF:000006">
    <property type="entry name" value="DNA ligase"/>
    <property type="match status" value="1"/>
</dbReference>
<dbReference type="CDD" id="cd17748">
    <property type="entry name" value="BRCT_DNA_ligase_like"/>
    <property type="match status" value="1"/>
</dbReference>
<dbReference type="Gene3D" id="1.10.287.610">
    <property type="entry name" value="Helix hairpin bin"/>
    <property type="match status" value="1"/>
</dbReference>
<proteinExistence type="inferred from homology"/>
<dbReference type="Gene3D" id="1.10.150.20">
    <property type="entry name" value="5' to 3' exonuclease, C-terminal subdomain"/>
    <property type="match status" value="2"/>
</dbReference>
<dbReference type="InterPro" id="IPR036420">
    <property type="entry name" value="BRCT_dom_sf"/>
</dbReference>
<feature type="binding site" evidence="14">
    <location>
        <position position="114"/>
    </location>
    <ligand>
        <name>NAD(+)</name>
        <dbReference type="ChEBI" id="CHEBI:57540"/>
    </ligand>
</feature>
<dbReference type="InterPro" id="IPR018239">
    <property type="entry name" value="DNA_ligase_AS"/>
</dbReference>
<dbReference type="Gene3D" id="3.40.50.10190">
    <property type="entry name" value="BRCT domain"/>
    <property type="match status" value="1"/>
</dbReference>
<evidence type="ECO:0000256" key="14">
    <source>
        <dbReference type="HAMAP-Rule" id="MF_01588"/>
    </source>
</evidence>
<evidence type="ECO:0000256" key="2">
    <source>
        <dbReference type="ARBA" id="ARBA00013308"/>
    </source>
</evidence>
<name>A0A9D9GXI9_9BACL</name>
<protein>
    <recommendedName>
        <fullName evidence="2 14">DNA ligase</fullName>
        <ecNumber evidence="1 14">6.5.1.2</ecNumber>
    </recommendedName>
    <alternativeName>
        <fullName evidence="14">Polydeoxyribonucleotide synthase [NAD(+)]</fullName>
    </alternativeName>
</protein>
<dbReference type="GO" id="GO:0006260">
    <property type="term" value="P:DNA replication"/>
    <property type="evidence" value="ECO:0007669"/>
    <property type="project" value="UniProtKB-KW"/>
</dbReference>
<dbReference type="SUPFAM" id="SSF50249">
    <property type="entry name" value="Nucleic acid-binding proteins"/>
    <property type="match status" value="1"/>
</dbReference>
<evidence type="ECO:0000256" key="1">
    <source>
        <dbReference type="ARBA" id="ARBA00012722"/>
    </source>
</evidence>
<dbReference type="InterPro" id="IPR001679">
    <property type="entry name" value="DNA_ligase"/>
</dbReference>
<accession>A0A9D9GXI9</accession>
<evidence type="ECO:0000256" key="8">
    <source>
        <dbReference type="ARBA" id="ARBA00022842"/>
    </source>
</evidence>
<feature type="binding site" evidence="14">
    <location>
        <position position="288"/>
    </location>
    <ligand>
        <name>NAD(+)</name>
        <dbReference type="ChEBI" id="CHEBI:57540"/>
    </ligand>
</feature>
<feature type="binding site" evidence="14">
    <location>
        <begin position="34"/>
        <end position="38"/>
    </location>
    <ligand>
        <name>NAD(+)</name>
        <dbReference type="ChEBI" id="CHEBI:57540"/>
    </ligand>
</feature>
<dbReference type="SUPFAM" id="SSF56091">
    <property type="entry name" value="DNA ligase/mRNA capping enzyme, catalytic domain"/>
    <property type="match status" value="1"/>
</dbReference>
<keyword evidence="10 14" id="KW-0234">DNA repair</keyword>
<dbReference type="FunFam" id="3.30.470.30:FF:000001">
    <property type="entry name" value="DNA ligase"/>
    <property type="match status" value="1"/>
</dbReference>
<keyword evidence="4 14" id="KW-0235">DNA replication</keyword>
<dbReference type="Proteomes" id="UP000823613">
    <property type="component" value="Unassembled WGS sequence"/>
</dbReference>
<dbReference type="NCBIfam" id="NF005932">
    <property type="entry name" value="PRK07956.1"/>
    <property type="match status" value="1"/>
</dbReference>
<feature type="binding site" evidence="14">
    <location>
        <position position="171"/>
    </location>
    <ligand>
        <name>NAD(+)</name>
        <dbReference type="ChEBI" id="CHEBI:57540"/>
    </ligand>
</feature>
<evidence type="ECO:0000256" key="11">
    <source>
        <dbReference type="ARBA" id="ARBA00023211"/>
    </source>
</evidence>
<dbReference type="EC" id="6.5.1.2" evidence="1 14"/>
<dbReference type="InterPro" id="IPR013840">
    <property type="entry name" value="DNAligase_N"/>
</dbReference>
<feature type="domain" description="BRCT" evidence="15">
    <location>
        <begin position="589"/>
        <end position="673"/>
    </location>
</feature>
<evidence type="ECO:0000256" key="4">
    <source>
        <dbReference type="ARBA" id="ARBA00022705"/>
    </source>
</evidence>
<dbReference type="InterPro" id="IPR013839">
    <property type="entry name" value="DNAligase_adenylation"/>
</dbReference>
<feature type="binding site" evidence="14">
    <location>
        <position position="427"/>
    </location>
    <ligand>
        <name>Zn(2+)</name>
        <dbReference type="ChEBI" id="CHEBI:29105"/>
    </ligand>
</feature>
<sequence length="673" mass="76575">MNYIEAKARHQELTKLIEKYAYEYYVLDNPSVTDEEYDSKMSELESLEKEFPELITRNSPTQRIIGQVLTGFNKIRHKEQMLSLGDVFNLEELRIWDRKLCENLNVENVTYNAELKIDGLAMSLVYENGELLYCATRGDGLEGEDVTTNVLTIPSIPTHIDLKGRVEIRGEVYMPKKSLEELNKARKLAGEPLFANARNAAAGSIRNLDSCVAKSRKLDAWWYYLQDAEKEFGIKTHKEALDLIEKLGFKVNPNRKIVHNFKEICDYIEEFTKKRNDLPYDIDGIVLKVNDFSLYNEIGYTAKTPKWAIAYKFPAEEVITKLKDIIFTVGRTGKITPNAVLEPVRVSGSMVQRATLHNEDYIKEKDLMIGDYVILRKAGDIIPEVVGPVISRRDGMQIPFKMIEKCPDCGQNLTKVDAIHYCLNKNCPSRNMESLIHFASKDAMDIDGIGGRVVELFYGEKFLRTIPDIYELKKYRDNIIALDGWADKKIDAILKAIENSKNNSLERLLFGLGIKEVGSKTAKVLAKFYKNIDKLIVASKEELSMISDIGEICANSIYNYFRDENNLHMINTLKGYGINMTYLGESKVDENNYFYNKKVVLTGTLSRYGRKEATELLENLGAHVSSSVSKVTDIVIYGVEAGSKLDKAHKFGIKTMNEDEFISILEANNEESN</sequence>
<dbReference type="GO" id="GO:0006281">
    <property type="term" value="P:DNA repair"/>
    <property type="evidence" value="ECO:0007669"/>
    <property type="project" value="UniProtKB-KW"/>
</dbReference>
<keyword evidence="5 14" id="KW-0479">Metal-binding</keyword>
<comment type="function">
    <text evidence="14">DNA ligase that catalyzes the formation of phosphodiester linkages between 5'-phosphoryl and 3'-hydroxyl groups in double-stranded DNA using NAD as a coenzyme and as the energy source for the reaction. It is essential for DNA replication and repair of damaged DNA.</text>
</comment>
<dbReference type="HAMAP" id="MF_01588">
    <property type="entry name" value="DNA_ligase_A"/>
    <property type="match status" value="1"/>
</dbReference>
<feature type="binding site" evidence="14">
    <location>
        <position position="137"/>
    </location>
    <ligand>
        <name>NAD(+)</name>
        <dbReference type="ChEBI" id="CHEBI:57540"/>
    </ligand>
</feature>
<dbReference type="SUPFAM" id="SSF52113">
    <property type="entry name" value="BRCT domain"/>
    <property type="match status" value="1"/>
</dbReference>
<dbReference type="SMART" id="SM00292">
    <property type="entry name" value="BRCT"/>
    <property type="match status" value="1"/>
</dbReference>
<feature type="binding site" evidence="14">
    <location>
        <position position="406"/>
    </location>
    <ligand>
        <name>Zn(2+)</name>
        <dbReference type="ChEBI" id="CHEBI:29105"/>
    </ligand>
</feature>
<comment type="similarity">
    <text evidence="13 14">Belongs to the NAD-dependent DNA ligase family. LigA subfamily.</text>
</comment>
<feature type="active site" description="N6-AMP-lysine intermediate" evidence="14">
    <location>
        <position position="116"/>
    </location>
</feature>
<dbReference type="InterPro" id="IPR010994">
    <property type="entry name" value="RuvA_2-like"/>
</dbReference>
<dbReference type="PROSITE" id="PS50172">
    <property type="entry name" value="BRCT"/>
    <property type="match status" value="1"/>
</dbReference>
<evidence type="ECO:0000256" key="13">
    <source>
        <dbReference type="ARBA" id="ARBA00060881"/>
    </source>
</evidence>
<keyword evidence="9 14" id="KW-0520">NAD</keyword>
<dbReference type="Pfam" id="PF00533">
    <property type="entry name" value="BRCT"/>
    <property type="match status" value="1"/>
</dbReference>
<evidence type="ECO:0000256" key="5">
    <source>
        <dbReference type="ARBA" id="ARBA00022723"/>
    </source>
</evidence>
<dbReference type="NCBIfam" id="TIGR00575">
    <property type="entry name" value="dnlj"/>
    <property type="match status" value="1"/>
</dbReference>
<evidence type="ECO:0000256" key="12">
    <source>
        <dbReference type="ARBA" id="ARBA00034005"/>
    </source>
</evidence>
<reference evidence="16" key="1">
    <citation type="submission" date="2020-10" db="EMBL/GenBank/DDBJ databases">
        <authorList>
            <person name="Gilroy R."/>
        </authorList>
    </citation>
    <scope>NUCLEOTIDE SEQUENCE</scope>
    <source>
        <strain evidence="16">11159</strain>
    </source>
</reference>
<dbReference type="GO" id="GO:0005829">
    <property type="term" value="C:cytosol"/>
    <property type="evidence" value="ECO:0007669"/>
    <property type="project" value="TreeGrafter"/>
</dbReference>
<keyword evidence="6 14" id="KW-0227">DNA damage</keyword>
<dbReference type="PANTHER" id="PTHR23389">
    <property type="entry name" value="CHROMOSOME TRANSMISSION FIDELITY FACTOR 18"/>
    <property type="match status" value="1"/>
</dbReference>
<dbReference type="GO" id="GO:0046872">
    <property type="term" value="F:metal ion binding"/>
    <property type="evidence" value="ECO:0007669"/>
    <property type="project" value="UniProtKB-KW"/>
</dbReference>
<dbReference type="PIRSF" id="PIRSF001604">
    <property type="entry name" value="LigA"/>
    <property type="match status" value="1"/>
</dbReference>
<reference evidence="16" key="2">
    <citation type="journal article" date="2021" name="PeerJ">
        <title>Extensive microbial diversity within the chicken gut microbiome revealed by metagenomics and culture.</title>
        <authorList>
            <person name="Gilroy R."/>
            <person name="Ravi A."/>
            <person name="Getino M."/>
            <person name="Pursley I."/>
            <person name="Horton D.L."/>
            <person name="Alikhan N.F."/>
            <person name="Baker D."/>
            <person name="Gharbi K."/>
            <person name="Hall N."/>
            <person name="Watson M."/>
            <person name="Adriaenssens E.M."/>
            <person name="Foster-Nyarko E."/>
            <person name="Jarju S."/>
            <person name="Secka A."/>
            <person name="Antonio M."/>
            <person name="Oren A."/>
            <person name="Chaudhuri R.R."/>
            <person name="La Ragione R."/>
            <person name="Hildebrand F."/>
            <person name="Pallen M.J."/>
        </authorList>
    </citation>
    <scope>NUCLEOTIDE SEQUENCE</scope>
    <source>
        <strain evidence="16">11159</strain>
    </source>
</reference>
<dbReference type="InterPro" id="IPR004150">
    <property type="entry name" value="NAD_DNA_ligase_OB"/>
</dbReference>
<evidence type="ECO:0000313" key="16">
    <source>
        <dbReference type="EMBL" id="MBO8427927.1"/>
    </source>
</evidence>
<dbReference type="CDD" id="cd00114">
    <property type="entry name" value="LIGANc"/>
    <property type="match status" value="1"/>
</dbReference>
<dbReference type="SMART" id="SM00532">
    <property type="entry name" value="LIGANc"/>
    <property type="match status" value="1"/>
</dbReference>
<comment type="catalytic activity">
    <reaction evidence="12 14">
        <text>NAD(+) + (deoxyribonucleotide)n-3'-hydroxyl + 5'-phospho-(deoxyribonucleotide)m = (deoxyribonucleotide)n+m + AMP + beta-nicotinamide D-nucleotide.</text>
        <dbReference type="EC" id="6.5.1.2"/>
    </reaction>
</comment>
<dbReference type="Gene3D" id="2.40.50.140">
    <property type="entry name" value="Nucleic acid-binding proteins"/>
    <property type="match status" value="1"/>
</dbReference>
<evidence type="ECO:0000256" key="7">
    <source>
        <dbReference type="ARBA" id="ARBA00022833"/>
    </source>
</evidence>
<dbReference type="PROSITE" id="PS01055">
    <property type="entry name" value="DNA_LIGASE_N1"/>
    <property type="match status" value="1"/>
</dbReference>
<evidence type="ECO:0000256" key="10">
    <source>
        <dbReference type="ARBA" id="ARBA00023204"/>
    </source>
</evidence>
<dbReference type="InterPro" id="IPR041663">
    <property type="entry name" value="DisA/LigA_HHH"/>
</dbReference>
<evidence type="ECO:0000259" key="15">
    <source>
        <dbReference type="PROSITE" id="PS50172"/>
    </source>
</evidence>
<comment type="cofactor">
    <cofactor evidence="14">
        <name>Mg(2+)</name>
        <dbReference type="ChEBI" id="CHEBI:18420"/>
    </cofactor>
    <cofactor evidence="14">
        <name>Mn(2+)</name>
        <dbReference type="ChEBI" id="CHEBI:29035"/>
    </cofactor>
</comment>
<dbReference type="Pfam" id="PF01653">
    <property type="entry name" value="DNA_ligase_aden"/>
    <property type="match status" value="1"/>
</dbReference>
<keyword evidence="7 14" id="KW-0862">Zinc</keyword>
<dbReference type="SUPFAM" id="SSF47781">
    <property type="entry name" value="RuvA domain 2-like"/>
    <property type="match status" value="1"/>
</dbReference>
<organism evidence="16 17">
    <name type="scientific">Candidatus Onthovivens merdipullorum</name>
    <dbReference type="NCBI Taxonomy" id="2840889"/>
    <lineage>
        <taxon>Bacteria</taxon>
        <taxon>Bacillati</taxon>
        <taxon>Bacillota</taxon>
        <taxon>Bacilli</taxon>
        <taxon>Bacillales</taxon>
        <taxon>Candidatus Onthovivens</taxon>
    </lineage>
</organism>
<dbReference type="EMBL" id="JADIMY010000106">
    <property type="protein sequence ID" value="MBO8427927.1"/>
    <property type="molecule type" value="Genomic_DNA"/>
</dbReference>
<evidence type="ECO:0000313" key="17">
    <source>
        <dbReference type="Proteomes" id="UP000823613"/>
    </source>
</evidence>
<dbReference type="PANTHER" id="PTHR23389:SF9">
    <property type="entry name" value="DNA LIGASE"/>
    <property type="match status" value="1"/>
</dbReference>
<keyword evidence="8 14" id="KW-0460">Magnesium</keyword>
<dbReference type="GO" id="GO:0003911">
    <property type="term" value="F:DNA ligase (NAD+) activity"/>
    <property type="evidence" value="ECO:0007669"/>
    <property type="project" value="UniProtKB-UniRule"/>
</dbReference>
<evidence type="ECO:0000256" key="9">
    <source>
        <dbReference type="ARBA" id="ARBA00023027"/>
    </source>
</evidence>
<feature type="binding site" evidence="14">
    <location>
        <begin position="83"/>
        <end position="84"/>
    </location>
    <ligand>
        <name>NAD(+)</name>
        <dbReference type="ChEBI" id="CHEBI:57540"/>
    </ligand>
</feature>
<dbReference type="AlphaFoldDB" id="A0A9D9GXI9"/>
<evidence type="ECO:0000256" key="6">
    <source>
        <dbReference type="ARBA" id="ARBA00022763"/>
    </source>
</evidence>
<evidence type="ECO:0000256" key="3">
    <source>
        <dbReference type="ARBA" id="ARBA00022598"/>
    </source>
</evidence>
<feature type="binding site" evidence="14">
    <location>
        <position position="312"/>
    </location>
    <ligand>
        <name>NAD(+)</name>
        <dbReference type="ChEBI" id="CHEBI:57540"/>
    </ligand>
</feature>
<feature type="binding site" evidence="14">
    <location>
        <position position="422"/>
    </location>
    <ligand>
        <name>Zn(2+)</name>
        <dbReference type="ChEBI" id="CHEBI:29105"/>
    </ligand>
</feature>
<gene>
    <name evidence="14 16" type="primary">ligA</name>
    <name evidence="16" type="ORF">IAC58_05250</name>
</gene>
<dbReference type="Pfam" id="PF03120">
    <property type="entry name" value="OB_DNA_ligase"/>
    <property type="match status" value="1"/>
</dbReference>
<dbReference type="FunFam" id="2.40.50.140:FF:000012">
    <property type="entry name" value="DNA ligase"/>
    <property type="match status" value="1"/>
</dbReference>
<dbReference type="Gene3D" id="3.30.470.30">
    <property type="entry name" value="DNA ligase/mRNA capping enzyme"/>
    <property type="match status" value="1"/>
</dbReference>